<dbReference type="PANTHER" id="PTHR43126">
    <property type="entry name" value="D-ALANYL-D-ALANINE DIPEPTIDASE"/>
    <property type="match status" value="1"/>
</dbReference>
<keyword evidence="7 9" id="KW-0482">Metalloprotease</keyword>
<comment type="function">
    <text evidence="9 10">Catalyzes hydrolysis of the D-alanyl-D-alanine dipeptide.</text>
</comment>
<proteinExistence type="inferred from homology"/>
<dbReference type="HAMAP" id="MF_01924">
    <property type="entry name" value="A_A_dipeptidase"/>
    <property type="match status" value="1"/>
</dbReference>
<dbReference type="SUPFAM" id="SSF55166">
    <property type="entry name" value="Hedgehog/DD-peptidase"/>
    <property type="match status" value="1"/>
</dbReference>
<dbReference type="GO" id="GO:0160237">
    <property type="term" value="F:D-Ala-D-Ala dipeptidase activity"/>
    <property type="evidence" value="ECO:0007669"/>
    <property type="project" value="UniProtKB-EC"/>
</dbReference>
<evidence type="ECO:0000256" key="2">
    <source>
        <dbReference type="ARBA" id="ARBA00022670"/>
    </source>
</evidence>
<feature type="active site" description="Proton donor/acceptor" evidence="9">
    <location>
        <position position="213"/>
    </location>
</feature>
<feature type="binding site" evidence="9">
    <location>
        <position position="216"/>
    </location>
    <ligand>
        <name>Zn(2+)</name>
        <dbReference type="ChEBI" id="CHEBI:29105"/>
        <note>catalytic</note>
    </ligand>
</feature>
<evidence type="ECO:0000256" key="6">
    <source>
        <dbReference type="ARBA" id="ARBA00022997"/>
    </source>
</evidence>
<dbReference type="GO" id="GO:0071555">
    <property type="term" value="P:cell wall organization"/>
    <property type="evidence" value="ECO:0007669"/>
    <property type="project" value="UniProtKB-KW"/>
</dbReference>
<evidence type="ECO:0000256" key="8">
    <source>
        <dbReference type="ARBA" id="ARBA00023316"/>
    </source>
</evidence>
<sequence>MKKTIRLVGLFFVSSIACAALPDGFIYLSDMAPDIQQDMRYAGHSNFIGRPINGYKTARCVLTRQAAAQLAKVQIQLKEMQMSLKVWDCYRPQQAVNDFHTWSLDATDQKNKSTYYPDIDKAQLFAKGYISEKSGHSRGSTVDLTVVAIGGAAKKYIPGNFHVNSDLDMGTPFDWFGVESNTENPDVSPAAQANRRWFRHVMQTHGFYNLPEEWWHFTLRQEPFPSTFFDFPVE</sequence>
<dbReference type="PIRSF" id="PIRSF026671">
    <property type="entry name" value="AA_dipeptidase"/>
    <property type="match status" value="1"/>
</dbReference>
<evidence type="ECO:0000256" key="5">
    <source>
        <dbReference type="ARBA" id="ARBA00022833"/>
    </source>
</evidence>
<dbReference type="GO" id="GO:0006508">
    <property type="term" value="P:proteolysis"/>
    <property type="evidence" value="ECO:0007669"/>
    <property type="project" value="UniProtKB-KW"/>
</dbReference>
<evidence type="ECO:0000256" key="4">
    <source>
        <dbReference type="ARBA" id="ARBA00022801"/>
    </source>
</evidence>
<evidence type="ECO:0000256" key="10">
    <source>
        <dbReference type="PIRNR" id="PIRNR026671"/>
    </source>
</evidence>
<feature type="binding site" evidence="9">
    <location>
        <position position="143"/>
    </location>
    <ligand>
        <name>Zn(2+)</name>
        <dbReference type="ChEBI" id="CHEBI:29105"/>
        <note>catalytic</note>
    </ligand>
</feature>
<protein>
    <recommendedName>
        <fullName evidence="9 10">D-alanyl-D-alanine dipeptidase</fullName>
        <shortName evidence="9 10">D-Ala-D-Ala dipeptidase</shortName>
        <ecNumber evidence="9 10">3.4.13.22</ecNumber>
    </recommendedName>
</protein>
<dbReference type="Gene3D" id="3.30.1380.10">
    <property type="match status" value="1"/>
</dbReference>
<dbReference type="PANTHER" id="PTHR43126:SF1">
    <property type="entry name" value="D-ALANYL-D-ALANINE DIPEPTIDASE"/>
    <property type="match status" value="1"/>
</dbReference>
<feature type="signal peptide" evidence="11">
    <location>
        <begin position="1"/>
        <end position="19"/>
    </location>
</feature>
<evidence type="ECO:0000256" key="1">
    <source>
        <dbReference type="ARBA" id="ARBA00001362"/>
    </source>
</evidence>
<comment type="similarity">
    <text evidence="9 10">Belongs to the peptidase M15D family.</text>
</comment>
<feature type="binding site" evidence="9">
    <location>
        <position position="136"/>
    </location>
    <ligand>
        <name>Zn(2+)</name>
        <dbReference type="ChEBI" id="CHEBI:29105"/>
        <note>catalytic</note>
    </ligand>
</feature>
<dbReference type="GO" id="GO:0008270">
    <property type="term" value="F:zinc ion binding"/>
    <property type="evidence" value="ECO:0007669"/>
    <property type="project" value="UniProtKB-UniRule"/>
</dbReference>
<comment type="caution">
    <text evidence="12">The sequence shown here is derived from an EMBL/GenBank/DDBJ whole genome shotgun (WGS) entry which is preliminary data.</text>
</comment>
<organism evidence="12 13">
    <name type="scientific">Chromobacterium haemolyticum</name>
    <dbReference type="NCBI Taxonomy" id="394935"/>
    <lineage>
        <taxon>Bacteria</taxon>
        <taxon>Pseudomonadati</taxon>
        <taxon>Pseudomonadota</taxon>
        <taxon>Betaproteobacteria</taxon>
        <taxon>Neisseriales</taxon>
        <taxon>Chromobacteriaceae</taxon>
        <taxon>Chromobacterium</taxon>
    </lineage>
</organism>
<gene>
    <name evidence="9" type="primary">ddpX</name>
    <name evidence="12" type="ORF">B0T45_23165</name>
</gene>
<dbReference type="EC" id="3.4.13.22" evidence="9 10"/>
<evidence type="ECO:0000313" key="12">
    <source>
        <dbReference type="EMBL" id="OQS31198.1"/>
    </source>
</evidence>
<evidence type="ECO:0000256" key="3">
    <source>
        <dbReference type="ARBA" id="ARBA00022723"/>
    </source>
</evidence>
<accession>A0A1W0C8Z1</accession>
<dbReference type="AlphaFoldDB" id="A0A1W0C8Z1"/>
<dbReference type="CDD" id="cd14817">
    <property type="entry name" value="D-Ala-D-Ala_dipeptidase_VanX"/>
    <property type="match status" value="1"/>
</dbReference>
<name>A0A1W0C8Z1_9NEIS</name>
<dbReference type="InterPro" id="IPR009045">
    <property type="entry name" value="Zn_M74/Hedgehog-like"/>
</dbReference>
<keyword evidence="5 9" id="KW-0862">Zinc</keyword>
<dbReference type="Proteomes" id="UP000192721">
    <property type="component" value="Unassembled WGS sequence"/>
</dbReference>
<feature type="site" description="Transition state stabilizer" evidence="9">
    <location>
        <position position="91"/>
    </location>
</feature>
<dbReference type="EMBL" id="MUKV01000070">
    <property type="protein sequence ID" value="OQS31198.1"/>
    <property type="molecule type" value="Genomic_DNA"/>
</dbReference>
<dbReference type="PROSITE" id="PS51257">
    <property type="entry name" value="PROKAR_LIPOPROTEIN"/>
    <property type="match status" value="1"/>
</dbReference>
<keyword evidence="8 10" id="KW-0961">Cell wall biogenesis/degradation</keyword>
<evidence type="ECO:0000313" key="13">
    <source>
        <dbReference type="Proteomes" id="UP000192721"/>
    </source>
</evidence>
<keyword evidence="6 9" id="KW-0224">Dipeptidase</keyword>
<comment type="catalytic activity">
    <reaction evidence="1 9 10">
        <text>D-alanyl-D-alanine + H2O = 2 D-alanine</text>
        <dbReference type="Rhea" id="RHEA:20661"/>
        <dbReference type="ChEBI" id="CHEBI:15377"/>
        <dbReference type="ChEBI" id="CHEBI:57416"/>
        <dbReference type="ChEBI" id="CHEBI:57822"/>
        <dbReference type="EC" id="3.4.13.22"/>
    </reaction>
</comment>
<keyword evidence="2 9" id="KW-0645">Protease</keyword>
<keyword evidence="4 9" id="KW-0378">Hydrolase</keyword>
<feature type="chain" id="PRO_5012144842" description="D-alanyl-D-alanine dipeptidase" evidence="11">
    <location>
        <begin position="20"/>
        <end position="234"/>
    </location>
</feature>
<evidence type="ECO:0000256" key="11">
    <source>
        <dbReference type="SAM" id="SignalP"/>
    </source>
</evidence>
<dbReference type="Pfam" id="PF01427">
    <property type="entry name" value="Peptidase_M15"/>
    <property type="match status" value="1"/>
</dbReference>
<dbReference type="InterPro" id="IPR000755">
    <property type="entry name" value="A_A_dipeptidase"/>
</dbReference>
<evidence type="ECO:0000256" key="9">
    <source>
        <dbReference type="HAMAP-Rule" id="MF_01924"/>
    </source>
</evidence>
<keyword evidence="11" id="KW-0732">Signal</keyword>
<evidence type="ECO:0000256" key="7">
    <source>
        <dbReference type="ARBA" id="ARBA00023049"/>
    </source>
</evidence>
<reference evidence="12 13" key="1">
    <citation type="submission" date="2017-02" db="EMBL/GenBank/DDBJ databases">
        <title>Chromobacterium haemolyticum H5244.</title>
        <authorList>
            <person name="Gulvik C.A."/>
        </authorList>
    </citation>
    <scope>NUCLEOTIDE SEQUENCE [LARGE SCALE GENOMIC DNA]</scope>
    <source>
        <strain evidence="12 13">H5244</strain>
    </source>
</reference>
<dbReference type="GO" id="GO:0008237">
    <property type="term" value="F:metallopeptidase activity"/>
    <property type="evidence" value="ECO:0007669"/>
    <property type="project" value="UniProtKB-KW"/>
</dbReference>
<comment type="cofactor">
    <cofactor evidence="9">
        <name>Zn(2+)</name>
        <dbReference type="ChEBI" id="CHEBI:29105"/>
    </cofactor>
    <text evidence="9">Binds 1 zinc ion per subunit.</text>
</comment>
<keyword evidence="3 9" id="KW-0479">Metal-binding</keyword>